<gene>
    <name evidence="2" type="ORF">TRAPUB_13806</name>
</gene>
<proteinExistence type="predicted"/>
<evidence type="ECO:0000313" key="3">
    <source>
        <dbReference type="Proteomes" id="UP000184267"/>
    </source>
</evidence>
<comment type="caution">
    <text evidence="2">The sequence shown here is derived from an EMBL/GenBank/DDBJ whole genome shotgun (WGS) entry which is preliminary data.</text>
</comment>
<dbReference type="Proteomes" id="UP000184267">
    <property type="component" value="Unassembled WGS sequence"/>
</dbReference>
<protein>
    <recommendedName>
        <fullName evidence="1">Cobalamin-independent methionine synthase MetE C-terminal/archaeal domain-containing protein</fullName>
    </recommendedName>
</protein>
<evidence type="ECO:0000259" key="1">
    <source>
        <dbReference type="Pfam" id="PF01717"/>
    </source>
</evidence>
<dbReference type="OrthoDB" id="7772923at2759"/>
<dbReference type="EMBL" id="MNAD01000883">
    <property type="protein sequence ID" value="OJT09701.1"/>
    <property type="molecule type" value="Genomic_DNA"/>
</dbReference>
<feature type="domain" description="Cobalamin-independent methionine synthase MetE C-terminal/archaeal" evidence="1">
    <location>
        <begin position="179"/>
        <end position="370"/>
    </location>
</feature>
<dbReference type="OMA" id="HFRYMNG"/>
<dbReference type="InterPro" id="IPR038071">
    <property type="entry name" value="UROD/MetE-like_sf"/>
</dbReference>
<reference evidence="2 3" key="1">
    <citation type="submission" date="2016-10" db="EMBL/GenBank/DDBJ databases">
        <title>Genome sequence of the basidiomycete white-rot fungus Trametes pubescens.</title>
        <authorList>
            <person name="Makela M.R."/>
            <person name="Granchi Z."/>
            <person name="Peng M."/>
            <person name="De Vries R.P."/>
            <person name="Grigoriev I."/>
            <person name="Riley R."/>
            <person name="Hilden K."/>
        </authorList>
    </citation>
    <scope>NUCLEOTIDE SEQUENCE [LARGE SCALE GENOMIC DNA]</scope>
    <source>
        <strain evidence="2 3">FBCC735</strain>
    </source>
</reference>
<dbReference type="SUPFAM" id="SSF51726">
    <property type="entry name" value="UROD/MetE-like"/>
    <property type="match status" value="1"/>
</dbReference>
<dbReference type="NCBIfam" id="NF005085">
    <property type="entry name" value="PRK06520.1"/>
    <property type="match status" value="1"/>
</dbReference>
<name>A0A1M2VQ27_TRAPU</name>
<evidence type="ECO:0000313" key="2">
    <source>
        <dbReference type="EMBL" id="OJT09701.1"/>
    </source>
</evidence>
<dbReference type="PANTHER" id="PTHR43844">
    <property type="entry name" value="METHIONINE SYNTHASE"/>
    <property type="match status" value="1"/>
</dbReference>
<dbReference type="GO" id="GO:0008270">
    <property type="term" value="F:zinc ion binding"/>
    <property type="evidence" value="ECO:0007669"/>
    <property type="project" value="InterPro"/>
</dbReference>
<keyword evidence="3" id="KW-1185">Reference proteome</keyword>
<dbReference type="Pfam" id="PF01717">
    <property type="entry name" value="Meth_synt_2"/>
    <property type="match status" value="1"/>
</dbReference>
<dbReference type="GO" id="GO:0009086">
    <property type="term" value="P:methionine biosynthetic process"/>
    <property type="evidence" value="ECO:0007669"/>
    <property type="project" value="InterPro"/>
</dbReference>
<dbReference type="InterPro" id="IPR002629">
    <property type="entry name" value="Met_Synth_C/arc"/>
</dbReference>
<dbReference type="AlphaFoldDB" id="A0A1M2VQ27"/>
<sequence length="399" mass="45606">MSAPTLKLNPPFRAEQIGSLKRPQKLLEKRKEFEAGKCTQEELRVVEDEAIKEVVQVQRETGIKGITDGEFRRHMFYDGVFDNLDGMKHVKPVPMHMLMDYVPDVAAFKEHDFKGADTYVCVSKLKRTKQFYVPQYEALKALTSPEEHKNLKITMAAPEWFHLRHGEYAYPKDVYKNDDEYFADIAVAYQAELQDLYAAGCRNIQIDDPLLAYFCAESMIKGMEERGIDHEALLDTYIKAYNDCLKNRPADMNVGLHLCRGNFRSGMHFSEGGYDRIAIKLFQEINVDCYYLEYDTPRAGTFEPLRFLPPHKAVVLGLISTKFPRLEEVDDLVQRVRNAATIISGGDEKRSFEAALNQICISPQCGFASHSEGNLVDDHAMREKLSLVTRTARAIWGEI</sequence>
<dbReference type="Gene3D" id="3.20.20.210">
    <property type="match status" value="1"/>
</dbReference>
<dbReference type="STRING" id="154538.A0A1M2VQ27"/>
<organism evidence="2 3">
    <name type="scientific">Trametes pubescens</name>
    <name type="common">White-rot fungus</name>
    <dbReference type="NCBI Taxonomy" id="154538"/>
    <lineage>
        <taxon>Eukaryota</taxon>
        <taxon>Fungi</taxon>
        <taxon>Dikarya</taxon>
        <taxon>Basidiomycota</taxon>
        <taxon>Agaricomycotina</taxon>
        <taxon>Agaricomycetes</taxon>
        <taxon>Polyporales</taxon>
        <taxon>Polyporaceae</taxon>
        <taxon>Trametes</taxon>
    </lineage>
</organism>
<dbReference type="CDD" id="cd03311">
    <property type="entry name" value="CIMS_C_terminal_like"/>
    <property type="match status" value="1"/>
</dbReference>
<dbReference type="PANTHER" id="PTHR43844:SF2">
    <property type="entry name" value="SYNTHASE, VITAMIN-B12 INDEPENDENT, PUTATIVE (AFU_ORTHOLOGUE AFUA_3G12060)-RELATED"/>
    <property type="match status" value="1"/>
</dbReference>
<accession>A0A1M2VQ27</accession>
<dbReference type="GO" id="GO:0003871">
    <property type="term" value="F:5-methyltetrahydropteroyltriglutamate-homocysteine S-methyltransferase activity"/>
    <property type="evidence" value="ECO:0007669"/>
    <property type="project" value="InterPro"/>
</dbReference>